<proteinExistence type="predicted"/>
<dbReference type="PANTHER" id="PTHR43233:SF1">
    <property type="entry name" value="FAMILY N-ACETYLTRANSFERASE, PUTATIVE (AFU_ORTHOLOGUE AFUA_6G03350)-RELATED"/>
    <property type="match status" value="1"/>
</dbReference>
<protein>
    <submittedName>
        <fullName evidence="2">Putative N-acetyltransferase YhbS</fullName>
    </submittedName>
</protein>
<dbReference type="InterPro" id="IPR053144">
    <property type="entry name" value="Acetyltransferase_Butenolide"/>
</dbReference>
<dbReference type="CDD" id="cd04301">
    <property type="entry name" value="NAT_SF"/>
    <property type="match status" value="1"/>
</dbReference>
<dbReference type="Pfam" id="PF13508">
    <property type="entry name" value="Acetyltransf_7"/>
    <property type="match status" value="1"/>
</dbReference>
<dbReference type="EMBL" id="RKHL01000001">
    <property type="protein sequence ID" value="ROR83186.1"/>
    <property type="molecule type" value="Genomic_DNA"/>
</dbReference>
<sequence length="157" mass="17454">MARHRPSYSGPMGYRTDDSKDRIDRDAVWALLREVYWAKWRSQADVEAQIDDAWRVIGVYEEETGAQVGFARAVSDGLGFGYLADVIVDEAHRGHGLGKRIVQAMIDDGPGAHFRWTLFTSDAHGLYEQFGFTDPGPTALVRPAAQLPVHPSQVPTD</sequence>
<dbReference type="PROSITE" id="PS51186">
    <property type="entry name" value="GNAT"/>
    <property type="match status" value="1"/>
</dbReference>
<gene>
    <name evidence="2" type="ORF">EDD42_3292</name>
</gene>
<keyword evidence="3" id="KW-1185">Reference proteome</keyword>
<dbReference type="GO" id="GO:0016747">
    <property type="term" value="F:acyltransferase activity, transferring groups other than amino-acyl groups"/>
    <property type="evidence" value="ECO:0007669"/>
    <property type="project" value="InterPro"/>
</dbReference>
<dbReference type="InterPro" id="IPR000182">
    <property type="entry name" value="GNAT_dom"/>
</dbReference>
<keyword evidence="2" id="KW-0808">Transferase</keyword>
<evidence type="ECO:0000313" key="3">
    <source>
        <dbReference type="Proteomes" id="UP000266915"/>
    </source>
</evidence>
<feature type="domain" description="N-acetyltransferase" evidence="1">
    <location>
        <begin position="12"/>
        <end position="150"/>
    </location>
</feature>
<dbReference type="Gene3D" id="3.40.630.30">
    <property type="match status" value="1"/>
</dbReference>
<dbReference type="Proteomes" id="UP000266915">
    <property type="component" value="Unassembled WGS sequence"/>
</dbReference>
<comment type="caution">
    <text evidence="2">The sequence shown here is derived from an EMBL/GenBank/DDBJ whole genome shotgun (WGS) entry which is preliminary data.</text>
</comment>
<dbReference type="PANTHER" id="PTHR43233">
    <property type="entry name" value="FAMILY N-ACETYLTRANSFERASE, PUTATIVE (AFU_ORTHOLOGUE AFUA_6G03350)-RELATED"/>
    <property type="match status" value="1"/>
</dbReference>
<dbReference type="SUPFAM" id="SSF55729">
    <property type="entry name" value="Acyl-CoA N-acyltransferases (Nat)"/>
    <property type="match status" value="1"/>
</dbReference>
<evidence type="ECO:0000259" key="1">
    <source>
        <dbReference type="PROSITE" id="PS51186"/>
    </source>
</evidence>
<name>A0A3N2C6P8_9MICO</name>
<organism evidence="2 3">
    <name type="scientific">Plantibacter flavus</name>
    <dbReference type="NCBI Taxonomy" id="150123"/>
    <lineage>
        <taxon>Bacteria</taxon>
        <taxon>Bacillati</taxon>
        <taxon>Actinomycetota</taxon>
        <taxon>Actinomycetes</taxon>
        <taxon>Micrococcales</taxon>
        <taxon>Microbacteriaceae</taxon>
        <taxon>Plantibacter</taxon>
    </lineage>
</organism>
<accession>A0A3N2C6P8</accession>
<evidence type="ECO:0000313" key="2">
    <source>
        <dbReference type="EMBL" id="ROR83186.1"/>
    </source>
</evidence>
<dbReference type="InterPro" id="IPR016181">
    <property type="entry name" value="Acyl_CoA_acyltransferase"/>
</dbReference>
<dbReference type="AlphaFoldDB" id="A0A3N2C6P8"/>
<reference evidence="2 3" key="1">
    <citation type="submission" date="2018-11" db="EMBL/GenBank/DDBJ databases">
        <title>Sequencing the genomes of 1000 actinobacteria strains.</title>
        <authorList>
            <person name="Klenk H.-P."/>
        </authorList>
    </citation>
    <scope>NUCLEOTIDE SEQUENCE [LARGE SCALE GENOMIC DNA]</scope>
    <source>
        <strain evidence="2 3">DSM 14012</strain>
    </source>
</reference>